<evidence type="ECO:0000313" key="2">
    <source>
        <dbReference type="Proteomes" id="UP000023152"/>
    </source>
</evidence>
<dbReference type="OrthoDB" id="45223at2759"/>
<reference evidence="1 2" key="1">
    <citation type="journal article" date="2013" name="Curr. Biol.">
        <title>The Genome of the Foraminiferan Reticulomyxa filosa.</title>
        <authorList>
            <person name="Glockner G."/>
            <person name="Hulsmann N."/>
            <person name="Schleicher M."/>
            <person name="Noegel A.A."/>
            <person name="Eichinger L."/>
            <person name="Gallinger C."/>
            <person name="Pawlowski J."/>
            <person name="Sierra R."/>
            <person name="Euteneuer U."/>
            <person name="Pillet L."/>
            <person name="Moustafa A."/>
            <person name="Platzer M."/>
            <person name="Groth M."/>
            <person name="Szafranski K."/>
            <person name="Schliwa M."/>
        </authorList>
    </citation>
    <scope>NUCLEOTIDE SEQUENCE [LARGE SCALE GENOMIC DNA]</scope>
</reference>
<comment type="caution">
    <text evidence="1">The sequence shown here is derived from an EMBL/GenBank/DDBJ whole genome shotgun (WGS) entry which is preliminary data.</text>
</comment>
<sequence length="380" mass="43547">MREAIQNSFGSLFFFDPFLQMKTIMTLMEGHLGNTGYQMECMQWVVQIFDVSVGYTANREVKTGEVIPANINILENLNAHKIPHCSFTLVSCLIRLLKENKSDPRLVALISKVFGIWAIQDRKHFGEKKIKNKKLEQNRKHIGQTEAIKVISDCLTHHFEQVQERSKKDIYETSYADMVCLCSILWSLVVVGRPLGGIEGETYQMNTMRNCNVLLLSMLNIHRVVCSIIKHYVILKKISAHHTSTPNFSFGYNFNNWSNDNEQKSDYANSILSKCYWLIVNLSLIDDVKKHLIGSGLIEHIVQSLQLYSSTTYKELQYRACFALINLCVRSPAKQQILRHCGIPLIIEAMNRFPTCCYFQKCCANLIRSLCSTNSFHTGI</sequence>
<dbReference type="InterPro" id="IPR011989">
    <property type="entry name" value="ARM-like"/>
</dbReference>
<organism evidence="1 2">
    <name type="scientific">Reticulomyxa filosa</name>
    <dbReference type="NCBI Taxonomy" id="46433"/>
    <lineage>
        <taxon>Eukaryota</taxon>
        <taxon>Sar</taxon>
        <taxon>Rhizaria</taxon>
        <taxon>Retaria</taxon>
        <taxon>Foraminifera</taxon>
        <taxon>Monothalamids</taxon>
        <taxon>Reticulomyxidae</taxon>
        <taxon>Reticulomyxa</taxon>
    </lineage>
</organism>
<name>X6MQ75_RETFI</name>
<gene>
    <name evidence="1" type="ORF">RFI_21779</name>
</gene>
<dbReference type="InterPro" id="IPR016024">
    <property type="entry name" value="ARM-type_fold"/>
</dbReference>
<dbReference type="EMBL" id="ASPP01018982">
    <property type="protein sequence ID" value="ETO15587.1"/>
    <property type="molecule type" value="Genomic_DNA"/>
</dbReference>
<accession>X6MQ75</accession>
<proteinExistence type="predicted"/>
<dbReference type="SUPFAM" id="SSF48371">
    <property type="entry name" value="ARM repeat"/>
    <property type="match status" value="1"/>
</dbReference>
<keyword evidence="2" id="KW-1185">Reference proteome</keyword>
<dbReference type="Gene3D" id="1.25.10.10">
    <property type="entry name" value="Leucine-rich Repeat Variant"/>
    <property type="match status" value="1"/>
</dbReference>
<protein>
    <submittedName>
        <fullName evidence="1">Uncharacterized protein</fullName>
    </submittedName>
</protein>
<evidence type="ECO:0000313" key="1">
    <source>
        <dbReference type="EMBL" id="ETO15587.1"/>
    </source>
</evidence>
<dbReference type="AlphaFoldDB" id="X6MQ75"/>
<dbReference type="Proteomes" id="UP000023152">
    <property type="component" value="Unassembled WGS sequence"/>
</dbReference>